<sequence length="142" mass="15426" precursor="true">MSKNLSRRHLMLLLGATAIPATGCSTEDVQNAVDELDTETLETASVALRGYAIVSCLVGQRVVTLPAPGVRVLAVFLIVSGVASKLVIEYLDVELRKRHVTETLSEEESKTIESDLLVTFQLESGETETVQLGPNQYDKPPE</sequence>
<name>A0A517NT83_9BACT</name>
<organism evidence="2 3">
    <name type="scientific">Stieleria marina</name>
    <dbReference type="NCBI Taxonomy" id="1930275"/>
    <lineage>
        <taxon>Bacteria</taxon>
        <taxon>Pseudomonadati</taxon>
        <taxon>Planctomycetota</taxon>
        <taxon>Planctomycetia</taxon>
        <taxon>Pirellulales</taxon>
        <taxon>Pirellulaceae</taxon>
        <taxon>Stieleria</taxon>
    </lineage>
</organism>
<dbReference type="AlphaFoldDB" id="A0A517NT83"/>
<evidence type="ECO:0000313" key="2">
    <source>
        <dbReference type="EMBL" id="QDT10333.1"/>
    </source>
</evidence>
<proteinExistence type="predicted"/>
<dbReference type="Proteomes" id="UP000319817">
    <property type="component" value="Chromosome"/>
</dbReference>
<evidence type="ECO:0000256" key="1">
    <source>
        <dbReference type="SAM" id="SignalP"/>
    </source>
</evidence>
<dbReference type="OrthoDB" id="276564at2"/>
<dbReference type="EMBL" id="CP036526">
    <property type="protein sequence ID" value="QDT10333.1"/>
    <property type="molecule type" value="Genomic_DNA"/>
</dbReference>
<dbReference type="RefSeq" id="WP_145417845.1">
    <property type="nucleotide sequence ID" value="NZ_CP036526.1"/>
</dbReference>
<protein>
    <submittedName>
        <fullName evidence="2">Uncharacterized protein</fullName>
    </submittedName>
</protein>
<accession>A0A517NT83</accession>
<reference evidence="2 3" key="1">
    <citation type="submission" date="2019-02" db="EMBL/GenBank/DDBJ databases">
        <title>Deep-cultivation of Planctomycetes and their phenomic and genomic characterization uncovers novel biology.</title>
        <authorList>
            <person name="Wiegand S."/>
            <person name="Jogler M."/>
            <person name="Boedeker C."/>
            <person name="Pinto D."/>
            <person name="Vollmers J."/>
            <person name="Rivas-Marin E."/>
            <person name="Kohn T."/>
            <person name="Peeters S.H."/>
            <person name="Heuer A."/>
            <person name="Rast P."/>
            <person name="Oberbeckmann S."/>
            <person name="Bunk B."/>
            <person name="Jeske O."/>
            <person name="Meyerdierks A."/>
            <person name="Storesund J.E."/>
            <person name="Kallscheuer N."/>
            <person name="Luecker S."/>
            <person name="Lage O.M."/>
            <person name="Pohl T."/>
            <person name="Merkel B.J."/>
            <person name="Hornburger P."/>
            <person name="Mueller R.-W."/>
            <person name="Bruemmer F."/>
            <person name="Labrenz M."/>
            <person name="Spormann A.M."/>
            <person name="Op den Camp H."/>
            <person name="Overmann J."/>
            <person name="Amann R."/>
            <person name="Jetten M.S.M."/>
            <person name="Mascher T."/>
            <person name="Medema M.H."/>
            <person name="Devos D.P."/>
            <person name="Kaster A.-K."/>
            <person name="Ovreas L."/>
            <person name="Rohde M."/>
            <person name="Galperin M.Y."/>
            <person name="Jogler C."/>
        </authorList>
    </citation>
    <scope>NUCLEOTIDE SEQUENCE [LARGE SCALE GENOMIC DNA]</scope>
    <source>
        <strain evidence="2 3">K23_9</strain>
    </source>
</reference>
<evidence type="ECO:0000313" key="3">
    <source>
        <dbReference type="Proteomes" id="UP000319817"/>
    </source>
</evidence>
<keyword evidence="1" id="KW-0732">Signal</keyword>
<feature type="chain" id="PRO_5022188424" evidence="1">
    <location>
        <begin position="24"/>
        <end position="142"/>
    </location>
</feature>
<gene>
    <name evidence="2" type="ORF">K239x_22890</name>
</gene>
<keyword evidence="3" id="KW-1185">Reference proteome</keyword>
<feature type="signal peptide" evidence="1">
    <location>
        <begin position="1"/>
        <end position="23"/>
    </location>
</feature>